<protein>
    <recommendedName>
        <fullName evidence="6">Thioredoxin domain-containing protein</fullName>
    </recommendedName>
</protein>
<dbReference type="Pfam" id="PF13905">
    <property type="entry name" value="Thioredoxin_8"/>
    <property type="match status" value="1"/>
</dbReference>
<keyword evidence="5" id="KW-0732">Signal</keyword>
<sequence length="502" mass="57284">MKILSTAFMAFAVLCNINTCIAQSIKPQPIFKGTITVNGKRINTMDTIEVIFHRPYTPYRTNYENFSITTNKAGNFSFKLPNFPEPAIMSFWLMKNGRAITEMARKRYYFENTDSINLNIDKSGVALSITFKGNGAYKYRLIDELAHLGSPAEIDTEFRKGVKQLQLGKPDSLQIKLDHLNEFTSRLVGKKNDIIRHSNLSDRMKTLINYEHAPIFSDWKFRMSGLYSITYKNDPISQSLIKKNFNLNKEKFKNIPSDDLALCPTQLNFLAREEAYDLLINSVTDSITLKELYDVLLNKYSGIVRERLVANLFLGFSGYVSQMKFDSKTTDELMEDGKKYITIPFVKNIYSSQQKLAIGRQVYDGLFKGFDGNSVSLNSLKNKVVFIDLWFTGCGACAKFHHDFHKDFYHLLKGKEDFVYLSISVDSSIEKWKNGLESGIYTSKEYLNVYAENGFKHPFAKHYDLSGAPFLLVIDKKGEIYANTINGAKDAYGLILSAIKEL</sequence>
<dbReference type="GO" id="GO:0030313">
    <property type="term" value="C:cell envelope"/>
    <property type="evidence" value="ECO:0007669"/>
    <property type="project" value="UniProtKB-SubCell"/>
</dbReference>
<dbReference type="EMBL" id="SWBO01000005">
    <property type="protein sequence ID" value="TKC00027.1"/>
    <property type="molecule type" value="Genomic_DNA"/>
</dbReference>
<proteinExistence type="predicted"/>
<evidence type="ECO:0000256" key="2">
    <source>
        <dbReference type="ARBA" id="ARBA00022748"/>
    </source>
</evidence>
<dbReference type="CDD" id="cd02966">
    <property type="entry name" value="TlpA_like_family"/>
    <property type="match status" value="1"/>
</dbReference>
<keyword evidence="2" id="KW-0201">Cytochrome c-type biogenesis</keyword>
<keyword evidence="8" id="KW-1185">Reference proteome</keyword>
<dbReference type="PROSITE" id="PS51352">
    <property type="entry name" value="THIOREDOXIN_2"/>
    <property type="match status" value="1"/>
</dbReference>
<feature type="signal peptide" evidence="5">
    <location>
        <begin position="1"/>
        <end position="22"/>
    </location>
</feature>
<dbReference type="Gene3D" id="3.40.30.10">
    <property type="entry name" value="Glutaredoxin"/>
    <property type="match status" value="1"/>
</dbReference>
<dbReference type="InterPro" id="IPR036249">
    <property type="entry name" value="Thioredoxin-like_sf"/>
</dbReference>
<comment type="caution">
    <text evidence="7">The sequence shown here is derived from an EMBL/GenBank/DDBJ whole genome shotgun (WGS) entry which is preliminary data.</text>
</comment>
<feature type="chain" id="PRO_5020200326" description="Thioredoxin domain-containing protein" evidence="5">
    <location>
        <begin position="23"/>
        <end position="502"/>
    </location>
</feature>
<dbReference type="OrthoDB" id="983020at2"/>
<dbReference type="InterPro" id="IPR012336">
    <property type="entry name" value="Thioredoxin-like_fold"/>
</dbReference>
<dbReference type="InterPro" id="IPR050553">
    <property type="entry name" value="Thioredoxin_ResA/DsbE_sf"/>
</dbReference>
<evidence type="ECO:0000256" key="5">
    <source>
        <dbReference type="SAM" id="SignalP"/>
    </source>
</evidence>
<reference evidence="7 8" key="1">
    <citation type="submission" date="2019-04" db="EMBL/GenBank/DDBJ databases">
        <title>Pedobacter sp. AR-2-6 sp. nov., isolated from Arctic soil.</title>
        <authorList>
            <person name="Dahal R.H."/>
            <person name="Kim D.-U."/>
        </authorList>
    </citation>
    <scope>NUCLEOTIDE SEQUENCE [LARGE SCALE GENOMIC DNA]</scope>
    <source>
        <strain evidence="7 8">AR-2-6</strain>
    </source>
</reference>
<dbReference type="InterPro" id="IPR017937">
    <property type="entry name" value="Thioredoxin_CS"/>
</dbReference>
<comment type="subcellular location">
    <subcellularLocation>
        <location evidence="1">Cell envelope</location>
    </subcellularLocation>
</comment>
<evidence type="ECO:0000313" key="7">
    <source>
        <dbReference type="EMBL" id="TKC00027.1"/>
    </source>
</evidence>
<dbReference type="PROSITE" id="PS00194">
    <property type="entry name" value="THIOREDOXIN_1"/>
    <property type="match status" value="1"/>
</dbReference>
<dbReference type="GO" id="GO:0017004">
    <property type="term" value="P:cytochrome complex assembly"/>
    <property type="evidence" value="ECO:0007669"/>
    <property type="project" value="UniProtKB-KW"/>
</dbReference>
<feature type="domain" description="Thioredoxin" evidence="6">
    <location>
        <begin position="356"/>
        <end position="502"/>
    </location>
</feature>
<evidence type="ECO:0000256" key="4">
    <source>
        <dbReference type="ARBA" id="ARBA00023284"/>
    </source>
</evidence>
<dbReference type="Proteomes" id="UP000310477">
    <property type="component" value="Unassembled WGS sequence"/>
</dbReference>
<dbReference type="AlphaFoldDB" id="A0A4U1C453"/>
<evidence type="ECO:0000313" key="8">
    <source>
        <dbReference type="Proteomes" id="UP000310477"/>
    </source>
</evidence>
<keyword evidence="3" id="KW-1015">Disulfide bond</keyword>
<evidence type="ECO:0000259" key="6">
    <source>
        <dbReference type="PROSITE" id="PS51352"/>
    </source>
</evidence>
<dbReference type="RefSeq" id="WP_136877190.1">
    <property type="nucleotide sequence ID" value="NZ_SWBO01000005.1"/>
</dbReference>
<gene>
    <name evidence="7" type="ORF">FA045_11340</name>
</gene>
<dbReference type="PANTHER" id="PTHR42852:SF6">
    <property type="entry name" value="THIOL:DISULFIDE INTERCHANGE PROTEIN DSBE"/>
    <property type="match status" value="1"/>
</dbReference>
<accession>A0A4U1C453</accession>
<name>A0A4U1C453_9SPHI</name>
<dbReference type="PANTHER" id="PTHR42852">
    <property type="entry name" value="THIOL:DISULFIDE INTERCHANGE PROTEIN DSBE"/>
    <property type="match status" value="1"/>
</dbReference>
<dbReference type="SUPFAM" id="SSF52833">
    <property type="entry name" value="Thioredoxin-like"/>
    <property type="match status" value="1"/>
</dbReference>
<organism evidence="7 8">
    <name type="scientific">Pedobacter cryotolerans</name>
    <dbReference type="NCBI Taxonomy" id="2571270"/>
    <lineage>
        <taxon>Bacteria</taxon>
        <taxon>Pseudomonadati</taxon>
        <taxon>Bacteroidota</taxon>
        <taxon>Sphingobacteriia</taxon>
        <taxon>Sphingobacteriales</taxon>
        <taxon>Sphingobacteriaceae</taxon>
        <taxon>Pedobacter</taxon>
    </lineage>
</organism>
<evidence type="ECO:0000256" key="1">
    <source>
        <dbReference type="ARBA" id="ARBA00004196"/>
    </source>
</evidence>
<keyword evidence="4" id="KW-0676">Redox-active center</keyword>
<evidence type="ECO:0000256" key="3">
    <source>
        <dbReference type="ARBA" id="ARBA00023157"/>
    </source>
</evidence>
<dbReference type="InterPro" id="IPR013766">
    <property type="entry name" value="Thioredoxin_domain"/>
</dbReference>